<name>A0A0K8RDC2_IXORI</name>
<dbReference type="InterPro" id="IPR016024">
    <property type="entry name" value="ARM-type_fold"/>
</dbReference>
<sequence length="386" mass="42572">MDSNGKESPQGKARGIPSVETTPSRQPGEADGGTSRENRMTDESGAVRSVEKKSTLSPLAPVFVPKHFKVQLKEDNHSAVNEPYSYPMVELLGFINDVTLSPAEFDAKIVYLTNALECVSDVKGLTAVVDTIFDKGVNEPNFRYSGARLCNHLGNNLHIKNLEEDTFTNLLLDRCHVECLRRSDLAAGDFGGPYLRGLLLFIAELFSQMVFSREDSSYKVKHVAACIPDMMHTLLQAMSKDNIKCTIQVLKLTGGNLEDLEKAGTPGGETPNMDSLFSKLSELAQRSDIDATSERMIKNVLDLREKNWGRTSTPSDSPASSAAEDSLPILCGPDGIPLSREEEVFLERQFANFHCNDGDYSNNFDNEEMDDEIAAAYEEFLLQSGQ</sequence>
<protein>
    <recommendedName>
        <fullName evidence="4">Polyadenylate-binding protein-interacting protein 1</fullName>
    </recommendedName>
</protein>
<dbReference type="FunFam" id="1.25.40.180:FF:000016">
    <property type="entry name" value="polyadenylate-binding protein-interacting protein 1 isoform X1"/>
    <property type="match status" value="1"/>
</dbReference>
<comment type="subcellular location">
    <subcellularLocation>
        <location evidence="1">Cytoplasm</location>
    </subcellularLocation>
</comment>
<dbReference type="PANTHER" id="PTHR23254">
    <property type="entry name" value="EIF4G DOMAIN PROTEIN"/>
    <property type="match status" value="1"/>
</dbReference>
<organism evidence="7">
    <name type="scientific">Ixodes ricinus</name>
    <name type="common">Common tick</name>
    <name type="synonym">Acarus ricinus</name>
    <dbReference type="NCBI Taxonomy" id="34613"/>
    <lineage>
        <taxon>Eukaryota</taxon>
        <taxon>Metazoa</taxon>
        <taxon>Ecdysozoa</taxon>
        <taxon>Arthropoda</taxon>
        <taxon>Chelicerata</taxon>
        <taxon>Arachnida</taxon>
        <taxon>Acari</taxon>
        <taxon>Parasitiformes</taxon>
        <taxon>Ixodida</taxon>
        <taxon>Ixodoidea</taxon>
        <taxon>Ixodidae</taxon>
        <taxon>Ixodinae</taxon>
        <taxon>Ixodes</taxon>
    </lineage>
</organism>
<dbReference type="GO" id="GO:0003723">
    <property type="term" value="F:RNA binding"/>
    <property type="evidence" value="ECO:0007669"/>
    <property type="project" value="InterPro"/>
</dbReference>
<dbReference type="EMBL" id="GADI01004727">
    <property type="protein sequence ID" value="JAA69081.1"/>
    <property type="molecule type" value="mRNA"/>
</dbReference>
<dbReference type="Pfam" id="PF02854">
    <property type="entry name" value="MIF4G"/>
    <property type="match status" value="1"/>
</dbReference>
<evidence type="ECO:0000256" key="4">
    <source>
        <dbReference type="ARBA" id="ARBA00074029"/>
    </source>
</evidence>
<dbReference type="SMART" id="SM00543">
    <property type="entry name" value="MIF4G"/>
    <property type="match status" value="1"/>
</dbReference>
<dbReference type="InterPro" id="IPR051367">
    <property type="entry name" value="mRNA_TranslReg/HistoneTransl"/>
</dbReference>
<evidence type="ECO:0000256" key="1">
    <source>
        <dbReference type="ARBA" id="ARBA00004496"/>
    </source>
</evidence>
<evidence type="ECO:0000256" key="2">
    <source>
        <dbReference type="ARBA" id="ARBA00022490"/>
    </source>
</evidence>
<evidence type="ECO:0000256" key="5">
    <source>
        <dbReference type="SAM" id="MobiDB-lite"/>
    </source>
</evidence>
<accession>A0A0K8RDC2</accession>
<evidence type="ECO:0000313" key="7">
    <source>
        <dbReference type="EMBL" id="JAA69081.1"/>
    </source>
</evidence>
<proteinExistence type="evidence at transcript level"/>
<feature type="region of interest" description="Disordered" evidence="5">
    <location>
        <begin position="1"/>
        <end position="53"/>
    </location>
</feature>
<feature type="domain" description="MIF4G" evidence="6">
    <location>
        <begin position="88"/>
        <end position="307"/>
    </location>
</feature>
<dbReference type="GO" id="GO:0006446">
    <property type="term" value="P:regulation of translational initiation"/>
    <property type="evidence" value="ECO:0007669"/>
    <property type="project" value="TreeGrafter"/>
</dbReference>
<dbReference type="AlphaFoldDB" id="A0A0K8RDC2"/>
<keyword evidence="3" id="KW-0810">Translation regulation</keyword>
<dbReference type="Gene3D" id="1.25.40.180">
    <property type="match status" value="1"/>
</dbReference>
<evidence type="ECO:0000256" key="3">
    <source>
        <dbReference type="ARBA" id="ARBA00022845"/>
    </source>
</evidence>
<dbReference type="GO" id="GO:0005737">
    <property type="term" value="C:cytoplasm"/>
    <property type="evidence" value="ECO:0007669"/>
    <property type="project" value="UniProtKB-SubCell"/>
</dbReference>
<dbReference type="GO" id="GO:0008494">
    <property type="term" value="F:translation activator activity"/>
    <property type="evidence" value="ECO:0007669"/>
    <property type="project" value="TreeGrafter"/>
</dbReference>
<feature type="region of interest" description="Disordered" evidence="5">
    <location>
        <begin position="308"/>
        <end position="328"/>
    </location>
</feature>
<keyword evidence="2" id="KW-0963">Cytoplasm</keyword>
<reference evidence="7" key="1">
    <citation type="submission" date="2012-12" db="EMBL/GenBank/DDBJ databases">
        <title>Identification and characterization of a phenylalanine ammonia-lyase gene family in Isatis indigotica Fort.</title>
        <authorList>
            <person name="Liu Q."/>
            <person name="Chen J."/>
            <person name="Zhou X."/>
            <person name="Di P."/>
            <person name="Xiao Y."/>
            <person name="Xuan H."/>
            <person name="Zhang L."/>
            <person name="Chen W."/>
        </authorList>
    </citation>
    <scope>NUCLEOTIDE SEQUENCE</scope>
    <source>
        <tissue evidence="7">Salivary gland</tissue>
    </source>
</reference>
<dbReference type="PANTHER" id="PTHR23254:SF15">
    <property type="entry name" value="POLYADENYLATE-BINDING PROTEIN-INTERACTING PROTEIN 1"/>
    <property type="match status" value="1"/>
</dbReference>
<dbReference type="SUPFAM" id="SSF48371">
    <property type="entry name" value="ARM repeat"/>
    <property type="match status" value="1"/>
</dbReference>
<evidence type="ECO:0000259" key="6">
    <source>
        <dbReference type="SMART" id="SM00543"/>
    </source>
</evidence>
<feature type="compositionally biased region" description="Low complexity" evidence="5">
    <location>
        <begin position="311"/>
        <end position="326"/>
    </location>
</feature>
<dbReference type="InterPro" id="IPR003890">
    <property type="entry name" value="MIF4G-like_typ-3"/>
</dbReference>